<feature type="region of interest" description="Disordered" evidence="1">
    <location>
        <begin position="72"/>
        <end position="137"/>
    </location>
</feature>
<feature type="compositionally biased region" description="Basic and acidic residues" evidence="1">
    <location>
        <begin position="86"/>
        <end position="101"/>
    </location>
</feature>
<feature type="chain" id="PRO_5021971714" evidence="2">
    <location>
        <begin position="28"/>
        <end position="137"/>
    </location>
</feature>
<reference evidence="3 4" key="1">
    <citation type="submission" date="2019-02" db="EMBL/GenBank/DDBJ databases">
        <title>Deep-cultivation of Planctomycetes and their phenomic and genomic characterization uncovers novel biology.</title>
        <authorList>
            <person name="Wiegand S."/>
            <person name="Jogler M."/>
            <person name="Boedeker C."/>
            <person name="Pinto D."/>
            <person name="Vollmers J."/>
            <person name="Rivas-Marin E."/>
            <person name="Kohn T."/>
            <person name="Peeters S.H."/>
            <person name="Heuer A."/>
            <person name="Rast P."/>
            <person name="Oberbeckmann S."/>
            <person name="Bunk B."/>
            <person name="Jeske O."/>
            <person name="Meyerdierks A."/>
            <person name="Storesund J.E."/>
            <person name="Kallscheuer N."/>
            <person name="Luecker S."/>
            <person name="Lage O.M."/>
            <person name="Pohl T."/>
            <person name="Merkel B.J."/>
            <person name="Hornburger P."/>
            <person name="Mueller R.-W."/>
            <person name="Bruemmer F."/>
            <person name="Labrenz M."/>
            <person name="Spormann A.M."/>
            <person name="Op den Camp H."/>
            <person name="Overmann J."/>
            <person name="Amann R."/>
            <person name="Jetten M.S.M."/>
            <person name="Mascher T."/>
            <person name="Medema M.H."/>
            <person name="Devos D.P."/>
            <person name="Kaster A.-K."/>
            <person name="Ovreas L."/>
            <person name="Rohde M."/>
            <person name="Galperin M.Y."/>
            <person name="Jogler C."/>
        </authorList>
    </citation>
    <scope>NUCLEOTIDE SEQUENCE [LARGE SCALE GENOMIC DNA]</scope>
    <source>
        <strain evidence="3 4">Mal33</strain>
    </source>
</reference>
<organism evidence="3 4">
    <name type="scientific">Rosistilla oblonga</name>
    <dbReference type="NCBI Taxonomy" id="2527990"/>
    <lineage>
        <taxon>Bacteria</taxon>
        <taxon>Pseudomonadati</taxon>
        <taxon>Planctomycetota</taxon>
        <taxon>Planctomycetia</taxon>
        <taxon>Pirellulales</taxon>
        <taxon>Pirellulaceae</taxon>
        <taxon>Rosistilla</taxon>
    </lineage>
</organism>
<protein>
    <submittedName>
        <fullName evidence="3">Uncharacterized protein</fullName>
    </submittedName>
</protein>
<gene>
    <name evidence="3" type="ORF">Mal33_51880</name>
</gene>
<keyword evidence="4" id="KW-1185">Reference proteome</keyword>
<sequence precursor="true">MVPRMFPIFLTLVTLVSLACAPSSVMAQPPKIEADGPSVFSKLNPLNWSAPKMPSIKFPTVSQKKKVTKSKQPGFWSSVGTSTRSAWDKTTDFLNPFDDKPKKKKKSESFLSKLTKPAEEPRPISTVGDFLQQKHPY</sequence>
<dbReference type="AlphaFoldDB" id="A0A518J1D7"/>
<evidence type="ECO:0000313" key="4">
    <source>
        <dbReference type="Proteomes" id="UP000316770"/>
    </source>
</evidence>
<dbReference type="EMBL" id="CP036318">
    <property type="protein sequence ID" value="QDV59160.1"/>
    <property type="molecule type" value="Genomic_DNA"/>
</dbReference>
<name>A0A518J1D7_9BACT</name>
<accession>A0A518J1D7</accession>
<feature type="signal peptide" evidence="2">
    <location>
        <begin position="1"/>
        <end position="27"/>
    </location>
</feature>
<dbReference type="RefSeq" id="WP_145290352.1">
    <property type="nucleotide sequence ID" value="NZ_CP036318.1"/>
</dbReference>
<dbReference type="Proteomes" id="UP000316770">
    <property type="component" value="Chromosome"/>
</dbReference>
<evidence type="ECO:0000256" key="2">
    <source>
        <dbReference type="SAM" id="SignalP"/>
    </source>
</evidence>
<proteinExistence type="predicted"/>
<evidence type="ECO:0000313" key="3">
    <source>
        <dbReference type="EMBL" id="QDV59160.1"/>
    </source>
</evidence>
<keyword evidence="2" id="KW-0732">Signal</keyword>
<evidence type="ECO:0000256" key="1">
    <source>
        <dbReference type="SAM" id="MobiDB-lite"/>
    </source>
</evidence>
<dbReference type="PROSITE" id="PS51257">
    <property type="entry name" value="PROKAR_LIPOPROTEIN"/>
    <property type="match status" value="1"/>
</dbReference>